<reference evidence="1" key="1">
    <citation type="journal article" date="2014" name="Front. Microbiol.">
        <title>High frequency of phylogenetically diverse reductive dehalogenase-homologous genes in deep subseafloor sedimentary metagenomes.</title>
        <authorList>
            <person name="Kawai M."/>
            <person name="Futagami T."/>
            <person name="Toyoda A."/>
            <person name="Takaki Y."/>
            <person name="Nishi S."/>
            <person name="Hori S."/>
            <person name="Arai W."/>
            <person name="Tsubouchi T."/>
            <person name="Morono Y."/>
            <person name="Uchiyama I."/>
            <person name="Ito T."/>
            <person name="Fujiyama A."/>
            <person name="Inagaki F."/>
            <person name="Takami H."/>
        </authorList>
    </citation>
    <scope>NUCLEOTIDE SEQUENCE</scope>
    <source>
        <strain evidence="1">Expedition CK06-06</strain>
    </source>
</reference>
<name>X1J6U4_9ZZZZ</name>
<dbReference type="EMBL" id="BARU01036459">
    <property type="protein sequence ID" value="GAH89697.1"/>
    <property type="molecule type" value="Genomic_DNA"/>
</dbReference>
<dbReference type="AlphaFoldDB" id="X1J6U4"/>
<sequence>MQEVVEKHPDYSNPKNEFAQIWYSERCTEELLSLVAMQEA</sequence>
<organism evidence="1">
    <name type="scientific">marine sediment metagenome</name>
    <dbReference type="NCBI Taxonomy" id="412755"/>
    <lineage>
        <taxon>unclassified sequences</taxon>
        <taxon>metagenomes</taxon>
        <taxon>ecological metagenomes</taxon>
    </lineage>
</organism>
<proteinExistence type="predicted"/>
<protein>
    <submittedName>
        <fullName evidence="1">Uncharacterized protein</fullName>
    </submittedName>
</protein>
<gene>
    <name evidence="1" type="ORF">S03H2_56927</name>
</gene>
<evidence type="ECO:0000313" key="1">
    <source>
        <dbReference type="EMBL" id="GAH89697.1"/>
    </source>
</evidence>
<accession>X1J6U4</accession>
<comment type="caution">
    <text evidence="1">The sequence shown here is derived from an EMBL/GenBank/DDBJ whole genome shotgun (WGS) entry which is preliminary data.</text>
</comment>